<dbReference type="InterPro" id="IPR052911">
    <property type="entry name" value="Corrinoid_activation_enz"/>
</dbReference>
<protein>
    <recommendedName>
        <fullName evidence="1">RACo C-terminal domain-containing protein</fullName>
    </recommendedName>
</protein>
<evidence type="ECO:0000313" key="2">
    <source>
        <dbReference type="EMBL" id="KXB05631.1"/>
    </source>
</evidence>
<sequence length="190" mass="21370">GSGIIDGTAEMLKTGILQPDGAFNKNKQSERIRKSKEDVLEYVLEWKDNTAVDIDITITQKDIREVQKAKGAIQAAARIMMDELNVEKIDQVFLAGAFGNYIDKESGRTIGLFPECDLDKVEPLGNAAGEGAKLALIDKEKMKEADKIPDLIKFIEIAGTEEFKNHYMETLYLPHRNLDLYPQTRKKLKL</sequence>
<dbReference type="AlphaFoldDB" id="A0A133VGQ8"/>
<evidence type="ECO:0000259" key="1">
    <source>
        <dbReference type="Pfam" id="PF14574"/>
    </source>
</evidence>
<feature type="domain" description="RACo C-terminal" evidence="1">
    <location>
        <begin position="1"/>
        <end position="184"/>
    </location>
</feature>
<organism evidence="2 3">
    <name type="scientific">candidate division MSBL1 archaeon SCGC-AAA382A03</name>
    <dbReference type="NCBI Taxonomy" id="1698278"/>
    <lineage>
        <taxon>Archaea</taxon>
        <taxon>Methanobacteriati</taxon>
        <taxon>Methanobacteriota</taxon>
        <taxon>candidate division MSBL1</taxon>
    </lineage>
</organism>
<reference evidence="2 3" key="1">
    <citation type="journal article" date="2016" name="Sci. Rep.">
        <title>Metabolic traits of an uncultured archaeal lineage -MSBL1- from brine pools of the Red Sea.</title>
        <authorList>
            <person name="Mwirichia R."/>
            <person name="Alam I."/>
            <person name="Rashid M."/>
            <person name="Vinu M."/>
            <person name="Ba-Alawi W."/>
            <person name="Anthony Kamau A."/>
            <person name="Kamanda Ngugi D."/>
            <person name="Goker M."/>
            <person name="Klenk H.P."/>
            <person name="Bajic V."/>
            <person name="Stingl U."/>
        </authorList>
    </citation>
    <scope>NUCLEOTIDE SEQUENCE [LARGE SCALE GENOMIC DNA]</scope>
    <source>
        <strain evidence="2">SCGC-AAA382A03</strain>
    </source>
</reference>
<dbReference type="PANTHER" id="PTHR42895:SF1">
    <property type="entry name" value="IRON-SULFUR CLUSTER PROTEIN"/>
    <property type="match status" value="1"/>
</dbReference>
<accession>A0A133VGQ8</accession>
<dbReference type="EMBL" id="LHYC01000006">
    <property type="protein sequence ID" value="KXB05631.1"/>
    <property type="molecule type" value="Genomic_DNA"/>
</dbReference>
<gene>
    <name evidence="2" type="ORF">AKJ49_00360</name>
</gene>
<evidence type="ECO:0000313" key="3">
    <source>
        <dbReference type="Proteomes" id="UP000070549"/>
    </source>
</evidence>
<dbReference type="Pfam" id="PF14574">
    <property type="entry name" value="RACo_C_ter"/>
    <property type="match status" value="1"/>
</dbReference>
<feature type="non-terminal residue" evidence="2">
    <location>
        <position position="1"/>
    </location>
</feature>
<proteinExistence type="predicted"/>
<keyword evidence="3" id="KW-1185">Reference proteome</keyword>
<comment type="caution">
    <text evidence="2">The sequence shown here is derived from an EMBL/GenBank/DDBJ whole genome shotgun (WGS) entry which is preliminary data.</text>
</comment>
<dbReference type="InterPro" id="IPR027980">
    <property type="entry name" value="RACo_C"/>
</dbReference>
<dbReference type="Proteomes" id="UP000070549">
    <property type="component" value="Unassembled WGS sequence"/>
</dbReference>
<dbReference type="PANTHER" id="PTHR42895">
    <property type="entry name" value="IRON-SULFUR CLUSTER-BINDING PROTEIN-RELATED"/>
    <property type="match status" value="1"/>
</dbReference>
<name>A0A133VGQ8_9EURY</name>